<comment type="function">
    <text evidence="1">Controls the length of the flagellar hook.</text>
</comment>
<dbReference type="InterPro" id="IPR052563">
    <property type="entry name" value="FliK"/>
</dbReference>
<dbReference type="PANTHER" id="PTHR37533">
    <property type="entry name" value="FLAGELLAR HOOK-LENGTH CONTROL PROTEIN"/>
    <property type="match status" value="1"/>
</dbReference>
<evidence type="ECO:0000256" key="2">
    <source>
        <dbReference type="ARBA" id="ARBA00009149"/>
    </source>
</evidence>
<keyword evidence="6" id="KW-0282">Flagellum</keyword>
<dbReference type="EMBL" id="JAFEUP010000001">
    <property type="protein sequence ID" value="MBM7059552.1"/>
    <property type="molecule type" value="Genomic_DNA"/>
</dbReference>
<feature type="compositionally biased region" description="Low complexity" evidence="4">
    <location>
        <begin position="12"/>
        <end position="29"/>
    </location>
</feature>
<evidence type="ECO:0000256" key="4">
    <source>
        <dbReference type="SAM" id="MobiDB-lite"/>
    </source>
</evidence>
<keyword evidence="6" id="KW-0969">Cilium</keyword>
<evidence type="ECO:0000313" key="6">
    <source>
        <dbReference type="EMBL" id="MBM7059552.1"/>
    </source>
</evidence>
<name>A0ABS2I9A1_9GAMM</name>
<dbReference type="InterPro" id="IPR038610">
    <property type="entry name" value="FliK-like_C_sf"/>
</dbReference>
<keyword evidence="6" id="KW-0966">Cell projection</keyword>
<comment type="caution">
    <text evidence="6">The sequence shown here is derived from an EMBL/GenBank/DDBJ whole genome shotgun (WGS) entry which is preliminary data.</text>
</comment>
<dbReference type="Pfam" id="PF02120">
    <property type="entry name" value="Flg_hook"/>
    <property type="match status" value="1"/>
</dbReference>
<reference evidence="6 7" key="1">
    <citation type="submission" date="2021-02" db="EMBL/GenBank/DDBJ databases">
        <authorList>
            <person name="Lee D.-H."/>
        </authorList>
    </citation>
    <scope>NUCLEOTIDE SEQUENCE [LARGE SCALE GENOMIC DNA]</scope>
    <source>
        <strain evidence="6 7">UL073</strain>
    </source>
</reference>
<comment type="similarity">
    <text evidence="2">Belongs to the FliK family.</text>
</comment>
<organism evidence="6 7">
    <name type="scientific">Zestomonas insulae</name>
    <dbReference type="NCBI Taxonomy" id="2809017"/>
    <lineage>
        <taxon>Bacteria</taxon>
        <taxon>Pseudomonadati</taxon>
        <taxon>Pseudomonadota</taxon>
        <taxon>Gammaproteobacteria</taxon>
        <taxon>Pseudomonadales</taxon>
        <taxon>Pseudomonadaceae</taxon>
        <taxon>Zestomonas</taxon>
    </lineage>
</organism>
<evidence type="ECO:0000313" key="7">
    <source>
        <dbReference type="Proteomes" id="UP000717995"/>
    </source>
</evidence>
<gene>
    <name evidence="6" type="ORF">JQX08_02415</name>
</gene>
<evidence type="ECO:0000256" key="1">
    <source>
        <dbReference type="ARBA" id="ARBA00003944"/>
    </source>
</evidence>
<feature type="region of interest" description="Disordered" evidence="4">
    <location>
        <begin position="1"/>
        <end position="130"/>
    </location>
</feature>
<feature type="compositionally biased region" description="Low complexity" evidence="4">
    <location>
        <begin position="375"/>
        <end position="390"/>
    </location>
</feature>
<feature type="domain" description="Flagellar hook-length control protein-like C-terminal" evidence="5">
    <location>
        <begin position="295"/>
        <end position="372"/>
    </location>
</feature>
<dbReference type="Proteomes" id="UP000717995">
    <property type="component" value="Unassembled WGS sequence"/>
</dbReference>
<dbReference type="InterPro" id="IPR021136">
    <property type="entry name" value="Flagellar_hook_control-like_C"/>
</dbReference>
<keyword evidence="7" id="KW-1185">Reference proteome</keyword>
<dbReference type="PANTHER" id="PTHR37533:SF2">
    <property type="entry name" value="FLAGELLAR HOOK-LENGTH CONTROL PROTEIN"/>
    <property type="match status" value="1"/>
</dbReference>
<protein>
    <submittedName>
        <fullName evidence="6">Flagellar hook-length control protein FliK</fullName>
    </submittedName>
</protein>
<evidence type="ECO:0000256" key="3">
    <source>
        <dbReference type="ARBA" id="ARBA00022795"/>
    </source>
</evidence>
<dbReference type="PRINTS" id="PR01007">
    <property type="entry name" value="FLGHOOKFLIK"/>
</dbReference>
<dbReference type="CDD" id="cd17470">
    <property type="entry name" value="T3SS_Flik_C"/>
    <property type="match status" value="1"/>
</dbReference>
<evidence type="ECO:0000259" key="5">
    <source>
        <dbReference type="Pfam" id="PF02120"/>
    </source>
</evidence>
<dbReference type="RefSeq" id="WP_204914437.1">
    <property type="nucleotide sequence ID" value="NZ_JAFEUP010000001.1"/>
</dbReference>
<feature type="compositionally biased region" description="Basic and acidic residues" evidence="4">
    <location>
        <begin position="44"/>
        <end position="75"/>
    </location>
</feature>
<feature type="region of interest" description="Disordered" evidence="4">
    <location>
        <begin position="375"/>
        <end position="407"/>
    </location>
</feature>
<dbReference type="Gene3D" id="3.30.750.140">
    <property type="match status" value="1"/>
</dbReference>
<accession>A0ABS2I9A1</accession>
<proteinExistence type="inferred from homology"/>
<sequence>MAIATDPLLNSAPELKPRAPAAKAPSAAAEPRKNEASSFANVYARERQAKAAERQDAVAKNRQEQRPDETARPTDGDTAVAAKDAEVADSGKALPDDEADPGTPDPALLLAMSGQLPAAEGETDAAQLTAQDADPALLLGFSGVSLSGSGPASLTEASHDPQVDALNEANNLGLTLGLDGKPQLGPSAQANAAAAQQAGSGKAPDFAAAMAALGEPGKSQDQLQLEAELPGSDLGEGLGEGQDSAVGEVRNDALVSRLTTLNHAIQQVQPAPRAAEIPGQPLSLQQGNISEALVDKVMWLSSQNLKSAEIQLHPADLGRLDVRINMVDDQAQVTFSSPHAGVRDALEGQMHRLREMFTQQGMNMDANVSDQSLNRGWQGQQQGQSDSGRGASPFRGGTERFGGDEEVTLGVSEIRSNAGGGGRSLVDYYA</sequence>
<dbReference type="InterPro" id="IPR001635">
    <property type="entry name" value="Flag_hook_Flik"/>
</dbReference>
<keyword evidence="3" id="KW-1005">Bacterial flagellum biogenesis</keyword>